<protein>
    <submittedName>
        <fullName evidence="2">Cobalamin synthesis protein protein, putative</fullName>
    </submittedName>
</protein>
<keyword evidence="3" id="KW-1185">Reference proteome</keyword>
<accession>A0A9W5WTI9</accession>
<feature type="domain" description="CobW/HypB/UreG nucleotide-binding" evidence="1">
    <location>
        <begin position="13"/>
        <end position="237"/>
    </location>
</feature>
<dbReference type="InterPro" id="IPR027417">
    <property type="entry name" value="P-loop_NTPase"/>
</dbReference>
<sequence length="418" mass="46598">MEISTDNTIRRIPVTLVTGFLGSGKTTFIQKLLKEEHGLRIAVLQNEFSPEMGIEKPILSAGGASVFELPNGCLCCSLKDGIVDAVESILQYRCDFDWLVVEAAGNVDPLELASNFWMDPESPLVLDGVLSVTCPSVIKVVMEDIGEHQSHKGHTDTKYHTDSGDGIYPIASRHHGIDHKPPSASVDQRYKLLGKEVIDGHDMVELMRKQLSVADVIIFNKIDQIGYHLDSTNVEATETDATSLDDKLSESISFFVDKFISLLQQMNPTAKLLKTNYCNVDFADVMNLKMFDSSRIMSFRSETHKEHTHDVTHTQSTSNVYIKTTGVYSLEYVHNFVSQLLWESGITFYRCKGIFRATKDCTMIGEADGSVAVFQLQGVGMLFEIKETDVPTIEDNRFLFIGHNIRNDSVTDGLKLSV</sequence>
<name>A0A9W5WTI9_BABOV</name>
<dbReference type="AlphaFoldDB" id="A0A9W5WTI9"/>
<organism evidence="2 3">
    <name type="scientific">Babesia ovis</name>
    <dbReference type="NCBI Taxonomy" id="5869"/>
    <lineage>
        <taxon>Eukaryota</taxon>
        <taxon>Sar</taxon>
        <taxon>Alveolata</taxon>
        <taxon>Apicomplexa</taxon>
        <taxon>Aconoidasida</taxon>
        <taxon>Piroplasmida</taxon>
        <taxon>Babesiidae</taxon>
        <taxon>Babesia</taxon>
    </lineage>
</organism>
<dbReference type="InterPro" id="IPR003495">
    <property type="entry name" value="CobW/HypB/UreG_nucleotide-bd"/>
</dbReference>
<evidence type="ECO:0000259" key="1">
    <source>
        <dbReference type="Pfam" id="PF02492"/>
    </source>
</evidence>
<dbReference type="SUPFAM" id="SSF90002">
    <property type="entry name" value="Hypothetical protein YjiA, C-terminal domain"/>
    <property type="match status" value="1"/>
</dbReference>
<dbReference type="Pfam" id="PF02492">
    <property type="entry name" value="cobW"/>
    <property type="match status" value="1"/>
</dbReference>
<dbReference type="EMBL" id="BLIY01000003">
    <property type="protein sequence ID" value="GFE52858.1"/>
    <property type="molecule type" value="Genomic_DNA"/>
</dbReference>
<dbReference type="InterPro" id="IPR036627">
    <property type="entry name" value="CobW-likC_sf"/>
</dbReference>
<dbReference type="SUPFAM" id="SSF52540">
    <property type="entry name" value="P-loop containing nucleoside triphosphate hydrolases"/>
    <property type="match status" value="1"/>
</dbReference>
<reference evidence="2" key="1">
    <citation type="submission" date="2019-12" db="EMBL/GenBank/DDBJ databases">
        <title>Genome sequence of Babesia ovis.</title>
        <authorList>
            <person name="Yamagishi J."/>
            <person name="Sevinc F."/>
            <person name="Xuan X."/>
        </authorList>
    </citation>
    <scope>NUCLEOTIDE SEQUENCE</scope>
    <source>
        <strain evidence="2">Selcuk</strain>
    </source>
</reference>
<dbReference type="Gene3D" id="3.30.1220.10">
    <property type="entry name" value="CobW-like, C-terminal domain"/>
    <property type="match status" value="1"/>
</dbReference>
<dbReference type="PANTHER" id="PTHR13748">
    <property type="entry name" value="COBW-RELATED"/>
    <property type="match status" value="1"/>
</dbReference>
<evidence type="ECO:0000313" key="2">
    <source>
        <dbReference type="EMBL" id="GFE52858.1"/>
    </source>
</evidence>
<dbReference type="GO" id="GO:0005737">
    <property type="term" value="C:cytoplasm"/>
    <property type="evidence" value="ECO:0007669"/>
    <property type="project" value="TreeGrafter"/>
</dbReference>
<gene>
    <name evidence="2" type="ORF">BaOVIS_002620</name>
</gene>
<dbReference type="CDD" id="cd03112">
    <property type="entry name" value="CobW-like"/>
    <property type="match status" value="1"/>
</dbReference>
<dbReference type="Gene3D" id="3.40.50.300">
    <property type="entry name" value="P-loop containing nucleotide triphosphate hydrolases"/>
    <property type="match status" value="1"/>
</dbReference>
<dbReference type="Proteomes" id="UP001057455">
    <property type="component" value="Unassembled WGS sequence"/>
</dbReference>
<dbReference type="InterPro" id="IPR051316">
    <property type="entry name" value="Zinc-reg_GTPase_activator"/>
</dbReference>
<comment type="caution">
    <text evidence="2">The sequence shown here is derived from an EMBL/GenBank/DDBJ whole genome shotgun (WGS) entry which is preliminary data.</text>
</comment>
<dbReference type="OrthoDB" id="258627at2759"/>
<dbReference type="PANTHER" id="PTHR13748:SF31">
    <property type="entry name" value="ZINC-REGULATED GTPASE METALLOPROTEIN ACTIVATOR 1A-RELATED"/>
    <property type="match status" value="1"/>
</dbReference>
<evidence type="ECO:0000313" key="3">
    <source>
        <dbReference type="Proteomes" id="UP001057455"/>
    </source>
</evidence>
<proteinExistence type="predicted"/>